<sequence length="90" mass="9301">MKKIVLSSAVAVLALTSTLATAAVGVNHNGAQLNPFAQSNAQIKGNEVTVELVATPTKLNPKEVNPLYKVVSPATTGSTEGQAYSVRVSH</sequence>
<protein>
    <submittedName>
        <fullName evidence="2">Uncharacterized protein</fullName>
    </submittedName>
</protein>
<evidence type="ECO:0000256" key="1">
    <source>
        <dbReference type="SAM" id="SignalP"/>
    </source>
</evidence>
<dbReference type="EMBL" id="CP091511">
    <property type="protein sequence ID" value="UOO91064.1"/>
    <property type="molecule type" value="Genomic_DNA"/>
</dbReference>
<organism evidence="2 3">
    <name type="scientific">Vitreoscilla massiliensis</name>
    <dbReference type="NCBI Taxonomy" id="1689272"/>
    <lineage>
        <taxon>Bacteria</taxon>
        <taxon>Pseudomonadati</taxon>
        <taxon>Pseudomonadota</taxon>
        <taxon>Betaproteobacteria</taxon>
        <taxon>Neisseriales</taxon>
        <taxon>Neisseriaceae</taxon>
        <taxon>Vitreoscilla</taxon>
    </lineage>
</organism>
<gene>
    <name evidence="2" type="ORF">LVJ82_08885</name>
</gene>
<feature type="chain" id="PRO_5046564679" evidence="1">
    <location>
        <begin position="23"/>
        <end position="90"/>
    </location>
</feature>
<reference evidence="2 3" key="1">
    <citation type="journal article" date="2022" name="Res Sq">
        <title>Evolution of multicellular longitudinally dividing oral cavity symbionts (Neisseriaceae).</title>
        <authorList>
            <person name="Nyongesa S."/>
            <person name="Weber P."/>
            <person name="Bernet E."/>
            <person name="Pullido F."/>
            <person name="Nieckarz M."/>
            <person name="Delaby M."/>
            <person name="Nieves C."/>
            <person name="Viehboeck T."/>
            <person name="Krause N."/>
            <person name="Rivera-Millot A."/>
            <person name="Nakamura A."/>
            <person name="Vischer N."/>
            <person name="VanNieuwenhze M."/>
            <person name="Brun Y."/>
            <person name="Cava F."/>
            <person name="Bulgheresi S."/>
            <person name="Veyrier F."/>
        </authorList>
    </citation>
    <scope>NUCLEOTIDE SEQUENCE [LARGE SCALE GENOMIC DNA]</scope>
    <source>
        <strain evidence="2 3">SN4</strain>
    </source>
</reference>
<evidence type="ECO:0000313" key="3">
    <source>
        <dbReference type="Proteomes" id="UP000832011"/>
    </source>
</evidence>
<accession>A0ABY4E6G8</accession>
<feature type="signal peptide" evidence="1">
    <location>
        <begin position="1"/>
        <end position="22"/>
    </location>
</feature>
<keyword evidence="1" id="KW-0732">Signal</keyword>
<dbReference type="Proteomes" id="UP000832011">
    <property type="component" value="Chromosome"/>
</dbReference>
<dbReference type="RefSeq" id="WP_058305166.1">
    <property type="nucleotide sequence ID" value="NZ_CABKVG010000006.1"/>
</dbReference>
<keyword evidence="3" id="KW-1185">Reference proteome</keyword>
<name>A0ABY4E6G8_9NEIS</name>
<evidence type="ECO:0000313" key="2">
    <source>
        <dbReference type="EMBL" id="UOO91064.1"/>
    </source>
</evidence>
<proteinExistence type="predicted"/>